<accession>A0A0A9A0E2</accession>
<protein>
    <submittedName>
        <fullName evidence="1">Uncharacterized protein</fullName>
    </submittedName>
</protein>
<reference evidence="1" key="1">
    <citation type="submission" date="2014-09" db="EMBL/GenBank/DDBJ databases">
        <authorList>
            <person name="Magalhaes I.L.F."/>
            <person name="Oliveira U."/>
            <person name="Santos F.R."/>
            <person name="Vidigal T.H.D.A."/>
            <person name="Brescovit A.D."/>
            <person name="Santos A.J."/>
        </authorList>
    </citation>
    <scope>NUCLEOTIDE SEQUENCE</scope>
    <source>
        <tissue evidence="1">Shoot tissue taken approximately 20 cm above the soil surface</tissue>
    </source>
</reference>
<evidence type="ECO:0000313" key="1">
    <source>
        <dbReference type="EMBL" id="JAD44546.1"/>
    </source>
</evidence>
<sequence>MQNNQITTSIKQNHNMIQSGQLNELDIANYKTTSANEYSDKNLSSIQLE</sequence>
<proteinExistence type="predicted"/>
<name>A0A0A9A0E2_ARUDO</name>
<dbReference type="EMBL" id="GBRH01253349">
    <property type="protein sequence ID" value="JAD44546.1"/>
    <property type="molecule type" value="Transcribed_RNA"/>
</dbReference>
<dbReference type="AlphaFoldDB" id="A0A0A9A0E2"/>
<reference evidence="1" key="2">
    <citation type="journal article" date="2015" name="Data Brief">
        <title>Shoot transcriptome of the giant reed, Arundo donax.</title>
        <authorList>
            <person name="Barrero R.A."/>
            <person name="Guerrero F.D."/>
            <person name="Moolhuijzen P."/>
            <person name="Goolsby J.A."/>
            <person name="Tidwell J."/>
            <person name="Bellgard S.E."/>
            <person name="Bellgard M.I."/>
        </authorList>
    </citation>
    <scope>NUCLEOTIDE SEQUENCE</scope>
    <source>
        <tissue evidence="1">Shoot tissue taken approximately 20 cm above the soil surface</tissue>
    </source>
</reference>
<organism evidence="1">
    <name type="scientific">Arundo donax</name>
    <name type="common">Giant reed</name>
    <name type="synonym">Donax arundinaceus</name>
    <dbReference type="NCBI Taxonomy" id="35708"/>
    <lineage>
        <taxon>Eukaryota</taxon>
        <taxon>Viridiplantae</taxon>
        <taxon>Streptophyta</taxon>
        <taxon>Embryophyta</taxon>
        <taxon>Tracheophyta</taxon>
        <taxon>Spermatophyta</taxon>
        <taxon>Magnoliopsida</taxon>
        <taxon>Liliopsida</taxon>
        <taxon>Poales</taxon>
        <taxon>Poaceae</taxon>
        <taxon>PACMAD clade</taxon>
        <taxon>Arundinoideae</taxon>
        <taxon>Arundineae</taxon>
        <taxon>Arundo</taxon>
    </lineage>
</organism>